<reference evidence="1 2" key="1">
    <citation type="submission" date="2019-08" db="EMBL/GenBank/DDBJ databases">
        <authorList>
            <person name="Chen S.-C."/>
            <person name="Lai M.-C."/>
            <person name="You Y.-T."/>
        </authorList>
    </citation>
    <scope>NUCLEOTIDE SEQUENCE [LARGE SCALE GENOMIC DNA]</scope>
    <source>
        <strain evidence="1 2">P2F9704a</strain>
    </source>
</reference>
<gene>
    <name evidence="1" type="ORF">FTO68_03135</name>
</gene>
<comment type="caution">
    <text evidence="1">The sequence shown here is derived from an EMBL/GenBank/DDBJ whole genome shotgun (WGS) entry which is preliminary data.</text>
</comment>
<dbReference type="EMBL" id="VOTZ01000004">
    <property type="protein sequence ID" value="MCQ1537984.1"/>
    <property type="molecule type" value="Genomic_DNA"/>
</dbReference>
<name>A0ABD4TIG9_9EURY</name>
<dbReference type="SUPFAM" id="SSF48576">
    <property type="entry name" value="Terpenoid synthases"/>
    <property type="match status" value="1"/>
</dbReference>
<proteinExistence type="predicted"/>
<evidence type="ECO:0000313" key="1">
    <source>
        <dbReference type="EMBL" id="MCQ1537984.1"/>
    </source>
</evidence>
<protein>
    <recommendedName>
        <fullName evidence="3">Polyprenyl synthetase</fullName>
    </recommendedName>
</protein>
<dbReference type="InterPro" id="IPR008949">
    <property type="entry name" value="Isoprenoid_synthase_dom_sf"/>
</dbReference>
<evidence type="ECO:0008006" key="3">
    <source>
        <dbReference type="Google" id="ProtNLM"/>
    </source>
</evidence>
<keyword evidence="2" id="KW-1185">Reference proteome</keyword>
<evidence type="ECO:0000313" key="2">
    <source>
        <dbReference type="Proteomes" id="UP001524383"/>
    </source>
</evidence>
<dbReference type="RefSeq" id="WP_255331919.1">
    <property type="nucleotide sequence ID" value="NZ_VOTZ01000004.1"/>
</dbReference>
<accession>A0ABD4TIG9</accession>
<organism evidence="1 2">
    <name type="scientific">Methanocalculus taiwanensis</name>
    <dbReference type="NCBI Taxonomy" id="106207"/>
    <lineage>
        <taxon>Archaea</taxon>
        <taxon>Methanobacteriati</taxon>
        <taxon>Methanobacteriota</taxon>
        <taxon>Stenosarchaea group</taxon>
        <taxon>Methanomicrobia</taxon>
        <taxon>Methanomicrobiales</taxon>
        <taxon>Methanocalculaceae</taxon>
        <taxon>Methanocalculus</taxon>
    </lineage>
</organism>
<dbReference type="Proteomes" id="UP001524383">
    <property type="component" value="Unassembled WGS sequence"/>
</dbReference>
<sequence>MLRDGIITFIDFCPKRYLERGLFAKYLGSLMGVYRYGYESHGLDLHQIIEIGGCFGVEYLFDEIIDDPGYSGIEKERYYSRIMQILESRRGELFVFSDDLLMAFTEQALVRLRDMLPPMRWTMVSMAFSVLAISSLKGGQWSLQDTLSDEDLYVQAALKGAYTRIIAAVLGGMDITGGFLRHVFRSGYLYQLPDDLRDIFDDRENGNVTPFNYYYLGANRIQYHPLIILLIAVSRISSVDYPGMKDATDLYMSCIYQSLKKLYLKEGTGDLCALFEDIHIPDLPITRHLCCTGHYYSMTRDFETEIAAKCRDFSLEMKDTISDLT</sequence>
<dbReference type="AlphaFoldDB" id="A0ABD4TIG9"/>